<gene>
    <name evidence="1" type="ORF">SAMN04488239_102326</name>
</gene>
<protein>
    <submittedName>
        <fullName evidence="1">Uncharacterized protein</fullName>
    </submittedName>
</protein>
<evidence type="ECO:0000313" key="1">
    <source>
        <dbReference type="EMBL" id="SDC46584.1"/>
    </source>
</evidence>
<dbReference type="STRING" id="639004.SAMN04488239_102326"/>
<organism evidence="1 2">
    <name type="scientific">Ruegeria marina</name>
    <dbReference type="NCBI Taxonomy" id="639004"/>
    <lineage>
        <taxon>Bacteria</taxon>
        <taxon>Pseudomonadati</taxon>
        <taxon>Pseudomonadota</taxon>
        <taxon>Alphaproteobacteria</taxon>
        <taxon>Rhodobacterales</taxon>
        <taxon>Roseobacteraceae</taxon>
        <taxon>Ruegeria</taxon>
    </lineage>
</organism>
<keyword evidence="2" id="KW-1185">Reference proteome</keyword>
<evidence type="ECO:0000313" key="2">
    <source>
        <dbReference type="Proteomes" id="UP000199628"/>
    </source>
</evidence>
<sequence>MPQYYGGFNGDLLRAVFCIENQCVKELYASSQMPLILKEQHSEFDKFILDGTIPDDLIGEWNKYFQSSFVLPSWTINRIELLEVEPGTVLRRMARNFMEYQHQPPSVYSNTDADYVEFIQLIQEIELLIERLDAICRVISPIGRNLKSFGPQISEVHILSCVNIESQMKRILSENGYNKDSYSTSDFVKLLVPMKLANYAVKFQRYHWIDAKKPFEAWDPEAPTKSLPWFDRYNSAKHDKGNVNYQPRLDDVFSSISALLAVTAAQFGATNTARFTSRMRDSVHFEGFPVWEQSQLYIPPDHVGKKDWGYTRFFGGLAEGQA</sequence>
<dbReference type="RefSeq" id="WP_093027901.1">
    <property type="nucleotide sequence ID" value="NZ_FMZV01000002.1"/>
</dbReference>
<dbReference type="EMBL" id="FMZV01000002">
    <property type="protein sequence ID" value="SDC46584.1"/>
    <property type="molecule type" value="Genomic_DNA"/>
</dbReference>
<name>A0A1G6LU10_9RHOB</name>
<dbReference type="AlphaFoldDB" id="A0A1G6LU10"/>
<reference evidence="2" key="1">
    <citation type="submission" date="2016-10" db="EMBL/GenBank/DDBJ databases">
        <authorList>
            <person name="Varghese N."/>
            <person name="Submissions S."/>
        </authorList>
    </citation>
    <scope>NUCLEOTIDE SEQUENCE [LARGE SCALE GENOMIC DNA]</scope>
    <source>
        <strain evidence="2">CGMCC 1.9108</strain>
    </source>
</reference>
<dbReference type="OrthoDB" id="7210418at2"/>
<dbReference type="Proteomes" id="UP000199628">
    <property type="component" value="Unassembled WGS sequence"/>
</dbReference>
<accession>A0A1G6LU10</accession>
<proteinExistence type="predicted"/>